<evidence type="ECO:0000313" key="6">
    <source>
        <dbReference type="EMBL" id="MEQ4482194.1"/>
    </source>
</evidence>
<evidence type="ECO:0000256" key="2">
    <source>
        <dbReference type="ARBA" id="ARBA00022692"/>
    </source>
</evidence>
<dbReference type="RefSeq" id="WP_232185140.1">
    <property type="nucleotide sequence ID" value="NZ_JAIOAP010000004.1"/>
</dbReference>
<proteinExistence type="predicted"/>
<feature type="transmembrane region" description="Helical" evidence="5">
    <location>
        <begin position="97"/>
        <end position="114"/>
    </location>
</feature>
<evidence type="ECO:0000256" key="3">
    <source>
        <dbReference type="ARBA" id="ARBA00022989"/>
    </source>
</evidence>
<comment type="subcellular location">
    <subcellularLocation>
        <location evidence="1">Membrane</location>
        <topology evidence="1">Multi-pass membrane protein</topology>
    </subcellularLocation>
</comment>
<keyword evidence="2 5" id="KW-0812">Transmembrane</keyword>
<sequence length="124" mass="13660">MMDIAAIVLEALLGLAFLMAGAGKMAGSKMHVDNFKHWGLPQWFRIVTALVEWVGAIAMLIGIWEPSWAAAAGLWLAFTMLVGILVHVRVKDSFKQTFPAVILFILPLVVFFIQQSELSAFPGF</sequence>
<feature type="transmembrane region" description="Helical" evidence="5">
    <location>
        <begin position="43"/>
        <end position="64"/>
    </location>
</feature>
<name>A0ABV1KQ25_9BACL</name>
<gene>
    <name evidence="6" type="ORF">QJS35_07275</name>
</gene>
<evidence type="ECO:0000256" key="1">
    <source>
        <dbReference type="ARBA" id="ARBA00004141"/>
    </source>
</evidence>
<dbReference type="Proteomes" id="UP001493487">
    <property type="component" value="Unassembled WGS sequence"/>
</dbReference>
<protein>
    <submittedName>
        <fullName evidence="6">DoxX family protein</fullName>
    </submittedName>
</protein>
<accession>A0ABV1KQ25</accession>
<feature type="transmembrane region" description="Helical" evidence="5">
    <location>
        <begin position="6"/>
        <end position="23"/>
    </location>
</feature>
<evidence type="ECO:0000256" key="4">
    <source>
        <dbReference type="ARBA" id="ARBA00023136"/>
    </source>
</evidence>
<dbReference type="Pfam" id="PF13564">
    <property type="entry name" value="DoxX_2"/>
    <property type="match status" value="1"/>
</dbReference>
<keyword evidence="4 5" id="KW-0472">Membrane</keyword>
<keyword evidence="3 5" id="KW-1133">Transmembrane helix</keyword>
<organism evidence="6 7">
    <name type="scientific">Cohnella silvisoli</name>
    <dbReference type="NCBI Taxonomy" id="2873699"/>
    <lineage>
        <taxon>Bacteria</taxon>
        <taxon>Bacillati</taxon>
        <taxon>Bacillota</taxon>
        <taxon>Bacilli</taxon>
        <taxon>Bacillales</taxon>
        <taxon>Paenibacillaceae</taxon>
        <taxon>Cohnella</taxon>
    </lineage>
</organism>
<evidence type="ECO:0000313" key="7">
    <source>
        <dbReference type="Proteomes" id="UP001493487"/>
    </source>
</evidence>
<evidence type="ECO:0000256" key="5">
    <source>
        <dbReference type="SAM" id="Phobius"/>
    </source>
</evidence>
<feature type="transmembrane region" description="Helical" evidence="5">
    <location>
        <begin position="70"/>
        <end position="90"/>
    </location>
</feature>
<dbReference type="EMBL" id="JASKHM010000003">
    <property type="protein sequence ID" value="MEQ4482194.1"/>
    <property type="molecule type" value="Genomic_DNA"/>
</dbReference>
<reference evidence="6 7" key="1">
    <citation type="journal article" date="2023" name="Genome Announc.">
        <title>Pan-Genome Analyses of the Genus Cohnella and Proposal of the Novel Species Cohnella silvisoli sp. nov., Isolated from Forest Soil.</title>
        <authorList>
            <person name="Wang C."/>
            <person name="Mao L."/>
            <person name="Bao G."/>
            <person name="Zhu H."/>
        </authorList>
    </citation>
    <scope>NUCLEOTIDE SEQUENCE [LARGE SCALE GENOMIC DNA]</scope>
    <source>
        <strain evidence="6 7">NL03-T5-1</strain>
    </source>
</reference>
<keyword evidence="7" id="KW-1185">Reference proteome</keyword>
<comment type="caution">
    <text evidence="6">The sequence shown here is derived from an EMBL/GenBank/DDBJ whole genome shotgun (WGS) entry which is preliminary data.</text>
</comment>
<dbReference type="InterPro" id="IPR032808">
    <property type="entry name" value="DoxX"/>
</dbReference>